<dbReference type="Gene3D" id="3.40.50.2300">
    <property type="match status" value="2"/>
</dbReference>
<comment type="subcellular location">
    <subcellularLocation>
        <location evidence="1">Cell envelope</location>
    </subcellularLocation>
</comment>
<keyword evidence="2 3" id="KW-0732">Signal</keyword>
<dbReference type="InterPro" id="IPR025997">
    <property type="entry name" value="SBP_2_dom"/>
</dbReference>
<evidence type="ECO:0000259" key="4">
    <source>
        <dbReference type="Pfam" id="PF13407"/>
    </source>
</evidence>
<accession>A0ABS2IL49</accession>
<feature type="signal peptide" evidence="3">
    <location>
        <begin position="1"/>
        <end position="22"/>
    </location>
</feature>
<proteinExistence type="predicted"/>
<dbReference type="CDD" id="cd19994">
    <property type="entry name" value="PBP1_ChvE"/>
    <property type="match status" value="1"/>
</dbReference>
<reference evidence="5 6" key="1">
    <citation type="submission" date="2021-02" db="EMBL/GenBank/DDBJ databases">
        <authorList>
            <person name="Ra J.-S."/>
        </authorList>
    </citation>
    <scope>NUCLEOTIDE SEQUENCE [LARGE SCALE GENOMIC DNA]</scope>
    <source>
        <strain evidence="5 6">MMS20-R1-14</strain>
    </source>
</reference>
<dbReference type="InterPro" id="IPR028082">
    <property type="entry name" value="Peripla_BP_I"/>
</dbReference>
<evidence type="ECO:0000256" key="2">
    <source>
        <dbReference type="ARBA" id="ARBA00022729"/>
    </source>
</evidence>
<dbReference type="PANTHER" id="PTHR30036">
    <property type="entry name" value="D-XYLOSE-BINDING PERIPLASMIC PROTEIN"/>
    <property type="match status" value="1"/>
</dbReference>
<dbReference type="NCBIfam" id="NF040907">
    <property type="entry name" value="ChvE"/>
    <property type="match status" value="1"/>
</dbReference>
<evidence type="ECO:0000256" key="1">
    <source>
        <dbReference type="ARBA" id="ARBA00004196"/>
    </source>
</evidence>
<dbReference type="SUPFAM" id="SSF53822">
    <property type="entry name" value="Periplasmic binding protein-like I"/>
    <property type="match status" value="1"/>
</dbReference>
<protein>
    <submittedName>
        <fullName evidence="5">Sugar-binding protein</fullName>
    </submittedName>
</protein>
<evidence type="ECO:0000313" key="5">
    <source>
        <dbReference type="EMBL" id="MBM7075067.1"/>
    </source>
</evidence>
<evidence type="ECO:0000256" key="3">
    <source>
        <dbReference type="SAM" id="SignalP"/>
    </source>
</evidence>
<organism evidence="5 6">
    <name type="scientific">Micromonospora humida</name>
    <dbReference type="NCBI Taxonomy" id="2809018"/>
    <lineage>
        <taxon>Bacteria</taxon>
        <taxon>Bacillati</taxon>
        <taxon>Actinomycetota</taxon>
        <taxon>Actinomycetes</taxon>
        <taxon>Micromonosporales</taxon>
        <taxon>Micromonosporaceae</taxon>
        <taxon>Micromonospora</taxon>
    </lineage>
</organism>
<dbReference type="InterPro" id="IPR049784">
    <property type="entry name" value="ChvE-like"/>
</dbReference>
<sequence>MRRKFLVALGGAALALSLAACSGGGAGSDGDSSDKKPADLTIGVSMPTQTSERWIADGKAVKEKLEAKGYKVDLQYAGDDIPTQSQQVDQMITQGADVLIIAAIDGTALSGQLDAAAAAKIPVISYDRLLLGNKNVDFYVSFDNYKVGVAQATALLVGLGLQTKDGGKGTATGPFNVELFAGSLDDNNTQYFWGGAMDTLKPFMDNGTLKVKSGQTRIEQAAILRWQQETAQKRMEDLLTSGYNDGTVVNGVLSPYDGISRGIITALQNAGYGKGAKKLPVVTGQDAEIASVKLINDGVQSSTVFKDTRLLAEQAVIAAEAFLQDKEPQANDTKTYNNKVKVVPSYLLPIETVFKDDITKVLVDSGYWSADEVAAGQAKK</sequence>
<dbReference type="PANTHER" id="PTHR30036:SF1">
    <property type="entry name" value="D-XYLOSE-BINDING PERIPLASMIC PROTEIN"/>
    <property type="match status" value="1"/>
</dbReference>
<dbReference type="Pfam" id="PF13407">
    <property type="entry name" value="Peripla_BP_4"/>
    <property type="match status" value="1"/>
</dbReference>
<dbReference type="InterPro" id="IPR050555">
    <property type="entry name" value="Bact_Solute-Bind_Prot2"/>
</dbReference>
<dbReference type="PROSITE" id="PS51257">
    <property type="entry name" value="PROKAR_LIPOPROTEIN"/>
    <property type="match status" value="1"/>
</dbReference>
<feature type="domain" description="Periplasmic binding protein" evidence="4">
    <location>
        <begin position="42"/>
        <end position="326"/>
    </location>
</feature>
<name>A0ABS2IL49_9ACTN</name>
<gene>
    <name evidence="5" type="ORF">JQX11_01680</name>
</gene>
<evidence type="ECO:0000313" key="6">
    <source>
        <dbReference type="Proteomes" id="UP001518872"/>
    </source>
</evidence>
<feature type="chain" id="PRO_5045283890" evidence="3">
    <location>
        <begin position="23"/>
        <end position="380"/>
    </location>
</feature>
<comment type="caution">
    <text evidence="5">The sequence shown here is derived from an EMBL/GenBank/DDBJ whole genome shotgun (WGS) entry which is preliminary data.</text>
</comment>
<dbReference type="RefSeq" id="WP_204923134.1">
    <property type="nucleotide sequence ID" value="NZ_JAFEUC010000001.1"/>
</dbReference>
<dbReference type="Proteomes" id="UP001518872">
    <property type="component" value="Unassembled WGS sequence"/>
</dbReference>
<dbReference type="EMBL" id="JAFEUC010000001">
    <property type="protein sequence ID" value="MBM7075067.1"/>
    <property type="molecule type" value="Genomic_DNA"/>
</dbReference>
<keyword evidence="6" id="KW-1185">Reference proteome</keyword>